<proteinExistence type="predicted"/>
<dbReference type="PANTHER" id="PTHR34475">
    <property type="match status" value="1"/>
</dbReference>
<comment type="caution">
    <text evidence="3">The sequence shown here is derived from an EMBL/GenBank/DDBJ whole genome shotgun (WGS) entry which is preliminary data.</text>
</comment>
<keyword evidence="1" id="KW-0812">Transmembrane</keyword>
<evidence type="ECO:0000313" key="3">
    <source>
        <dbReference type="EMBL" id="OGE73992.1"/>
    </source>
</evidence>
<dbReference type="InterPro" id="IPR010982">
    <property type="entry name" value="Lambda_DNA-bd_dom_sf"/>
</dbReference>
<gene>
    <name evidence="3" type="ORF">A2717_00470</name>
</gene>
<dbReference type="PANTHER" id="PTHR34475:SF1">
    <property type="entry name" value="CYTOSKELETON PROTEIN RODZ"/>
    <property type="match status" value="1"/>
</dbReference>
<protein>
    <recommendedName>
        <fullName evidence="2">Cytoskeleton protein RodZ-like C-terminal domain-containing protein</fullName>
    </recommendedName>
</protein>
<dbReference type="AlphaFoldDB" id="A0A1F5N8Y3"/>
<dbReference type="Pfam" id="PF13464">
    <property type="entry name" value="RodZ_C"/>
    <property type="match status" value="1"/>
</dbReference>
<organism evidence="3 4">
    <name type="scientific">Candidatus Doudnabacteria bacterium RIFCSPHIGHO2_01_FULL_41_86</name>
    <dbReference type="NCBI Taxonomy" id="1817821"/>
    <lineage>
        <taxon>Bacteria</taxon>
        <taxon>Candidatus Doudnaibacteriota</taxon>
    </lineage>
</organism>
<feature type="transmembrane region" description="Helical" evidence="1">
    <location>
        <begin position="112"/>
        <end position="131"/>
    </location>
</feature>
<sequence length="311" mass="33995">MSDPLFKTKQVKIDTLGEYLQQVRKQLNLDIKTVSILAQIKPNYLELLEAGAYSKLPAEVYIRGFLKSLADFYHIKEQMLIDQYEKERGENIQPIPISKMGKNSWLSFTPRTLIVGSSLLVALIAIIYVGLEIRSVLAPPYLNLEEPGSDVTVDGNSVVVAGTGEIGAAVFINNQPVLMDQNGNFTETLLLSPGVNIIEVTEKNKFDKVSKITRQVTSQALPEQPVTAQDLSLIVEIGPNSAWVNLQADGVLIYRGTMLPGSTKSIAAKNEIILTSANAGSTKIIYNGKDLGLMGREGEVIRNVEFSSSGQ</sequence>
<dbReference type="InterPro" id="IPR025194">
    <property type="entry name" value="RodZ-like_C"/>
</dbReference>
<keyword evidence="1" id="KW-0472">Membrane</keyword>
<dbReference type="InterPro" id="IPR013783">
    <property type="entry name" value="Ig-like_fold"/>
</dbReference>
<dbReference type="Pfam" id="PF13413">
    <property type="entry name" value="HTH_25"/>
    <property type="match status" value="1"/>
</dbReference>
<dbReference type="EMBL" id="MFEH01000003">
    <property type="protein sequence ID" value="OGE73992.1"/>
    <property type="molecule type" value="Genomic_DNA"/>
</dbReference>
<dbReference type="InterPro" id="IPR050400">
    <property type="entry name" value="Bact_Cytoskel_RodZ"/>
</dbReference>
<feature type="domain" description="Cytoskeleton protein RodZ-like C-terminal" evidence="2">
    <location>
        <begin position="241"/>
        <end position="302"/>
    </location>
</feature>
<dbReference type="STRING" id="1817821.A2717_00470"/>
<accession>A0A1F5N8Y3</accession>
<dbReference type="Gene3D" id="2.60.40.10">
    <property type="entry name" value="Immunoglobulins"/>
    <property type="match status" value="1"/>
</dbReference>
<dbReference type="Proteomes" id="UP000177610">
    <property type="component" value="Unassembled WGS sequence"/>
</dbReference>
<keyword evidence="1" id="KW-1133">Transmembrane helix</keyword>
<dbReference type="Gene3D" id="1.10.260.40">
    <property type="entry name" value="lambda repressor-like DNA-binding domains"/>
    <property type="match status" value="1"/>
</dbReference>
<reference evidence="3 4" key="1">
    <citation type="journal article" date="2016" name="Nat. Commun.">
        <title>Thousands of microbial genomes shed light on interconnected biogeochemical processes in an aquifer system.</title>
        <authorList>
            <person name="Anantharaman K."/>
            <person name="Brown C.T."/>
            <person name="Hug L.A."/>
            <person name="Sharon I."/>
            <person name="Castelle C.J."/>
            <person name="Probst A.J."/>
            <person name="Thomas B.C."/>
            <person name="Singh A."/>
            <person name="Wilkins M.J."/>
            <person name="Karaoz U."/>
            <person name="Brodie E.L."/>
            <person name="Williams K.H."/>
            <person name="Hubbard S.S."/>
            <person name="Banfield J.F."/>
        </authorList>
    </citation>
    <scope>NUCLEOTIDE SEQUENCE [LARGE SCALE GENOMIC DNA]</scope>
</reference>
<evidence type="ECO:0000259" key="2">
    <source>
        <dbReference type="Pfam" id="PF13464"/>
    </source>
</evidence>
<dbReference type="GO" id="GO:0003677">
    <property type="term" value="F:DNA binding"/>
    <property type="evidence" value="ECO:0007669"/>
    <property type="project" value="InterPro"/>
</dbReference>
<evidence type="ECO:0000256" key="1">
    <source>
        <dbReference type="SAM" id="Phobius"/>
    </source>
</evidence>
<name>A0A1F5N8Y3_9BACT</name>
<evidence type="ECO:0000313" key="4">
    <source>
        <dbReference type="Proteomes" id="UP000177610"/>
    </source>
</evidence>